<dbReference type="PANTHER" id="PTHR43373">
    <property type="entry name" value="NA(+)/H(+) ANTIPORTER SUBUNIT"/>
    <property type="match status" value="1"/>
</dbReference>
<name>A0A6G7VB77_9GAMM</name>
<keyword evidence="3" id="KW-1133">Transmembrane helix</keyword>
<feature type="transmembrane region" description="Helical" evidence="3">
    <location>
        <begin position="130"/>
        <end position="150"/>
    </location>
</feature>
<feature type="transmembrane region" description="Helical" evidence="3">
    <location>
        <begin position="463"/>
        <end position="485"/>
    </location>
</feature>
<dbReference type="Pfam" id="PF00361">
    <property type="entry name" value="Proton_antipo_M"/>
    <property type="match status" value="1"/>
</dbReference>
<evidence type="ECO:0000259" key="4">
    <source>
        <dbReference type="Pfam" id="PF00361"/>
    </source>
</evidence>
<feature type="domain" description="NADH:quinone oxidoreductase/Mrp antiporter transmembrane" evidence="4">
    <location>
        <begin position="187"/>
        <end position="457"/>
    </location>
</feature>
<dbReference type="GO" id="GO:0012505">
    <property type="term" value="C:endomembrane system"/>
    <property type="evidence" value="ECO:0007669"/>
    <property type="project" value="UniProtKB-SubCell"/>
</dbReference>
<dbReference type="InterPro" id="IPR050616">
    <property type="entry name" value="CPA3_Na-H_Antiporter_A"/>
</dbReference>
<keyword evidence="2 3" id="KW-0812">Transmembrane</keyword>
<organism evidence="5 6">
    <name type="scientific">Caldichromatium japonicum</name>
    <dbReference type="NCBI Taxonomy" id="2699430"/>
    <lineage>
        <taxon>Bacteria</taxon>
        <taxon>Pseudomonadati</taxon>
        <taxon>Pseudomonadota</taxon>
        <taxon>Gammaproteobacteria</taxon>
        <taxon>Chromatiales</taxon>
        <taxon>Chromatiaceae</taxon>
        <taxon>Caldichromatium</taxon>
    </lineage>
</organism>
<feature type="transmembrane region" description="Helical" evidence="3">
    <location>
        <begin position="64"/>
        <end position="87"/>
    </location>
</feature>
<sequence>MWSIAPLILLPFVASIAVLRAPDAHTRDRRVKGWSITLIVITLLVGIGSGLGSSEHALYALPHWLQVLLDGLFHLAGLLLAGVLLYLCRRIKGREWYIPALILVQTGILFLAETAAPPPRVEHPFAIDPFAILMALIIGVVGGLIALHAVPYMRDYHGHAPGVPDRRNGFYAMIFLFLAAMFGVVFANQLHWLFVFWEITTLCSFWLIAYPGTEEATRNAYRALGFNLIGGVAFAVALLWLTMGPGPHTWALDRLVGAGHLALLPAALIAIAGLAKSAQLPFSSWLLGAMVAPTPVSALLHSSTMVKAGVFILVKLAPVFHGTLAGLSLALIGGLTFVLTSLAAVNQRNAKPVLAYSTIANLGLIVMCAAVGTAEALWAAILLILFHALAKALLFLGVGSIEHLIGSRDIEDMEGLVYRRPELAAMFLIGIMGMFLAPFGMLLSKYTSLQAFLSMDLLPGEGALLAAILAFGSGPTLFFWSKWMGRLVAKPHRLQPITTPPPRDEQLVLGSLTALTALSCALFPLIELGFAMPYTSGLAALGLVPVQTMAIPWESVGIMTLMLGGLFALPLAFWLRPPSYLETTPYLSGANVGEDSYRGAMGSERLAVSHGYYLTGFFAERTLMRLGVLGALVLGLGMLGGSL</sequence>
<gene>
    <name evidence="5" type="ORF">GWK36_03875</name>
</gene>
<evidence type="ECO:0000256" key="3">
    <source>
        <dbReference type="SAM" id="Phobius"/>
    </source>
</evidence>
<dbReference type="RefSeq" id="WP_166270039.1">
    <property type="nucleotide sequence ID" value="NZ_CP048029.1"/>
</dbReference>
<dbReference type="KEGG" id="cjap:GWK36_03875"/>
<reference evidence="6" key="1">
    <citation type="submission" date="2020-01" db="EMBL/GenBank/DDBJ databases">
        <title>Caldichromatium gen. nov., sp. nov., a thermophilic purple sulfur bacterium member of the family Chromatiaceae isolated from Nakabusa hot spring, Japan.</title>
        <authorList>
            <person name="Saini M.K."/>
            <person name="Hanada S."/>
            <person name="Tank M."/>
        </authorList>
    </citation>
    <scope>NUCLEOTIDE SEQUENCE [LARGE SCALE GENOMIC DNA]</scope>
    <source>
        <strain evidence="6">No.7</strain>
    </source>
</reference>
<feature type="transmembrane region" description="Helical" evidence="3">
    <location>
        <begin position="96"/>
        <end position="118"/>
    </location>
</feature>
<keyword evidence="6" id="KW-1185">Reference proteome</keyword>
<proteinExistence type="predicted"/>
<feature type="transmembrane region" description="Helical" evidence="3">
    <location>
        <begin position="34"/>
        <end position="52"/>
    </location>
</feature>
<evidence type="ECO:0000256" key="1">
    <source>
        <dbReference type="ARBA" id="ARBA00004127"/>
    </source>
</evidence>
<dbReference type="InterPro" id="IPR001750">
    <property type="entry name" value="ND/Mrp_TM"/>
</dbReference>
<feature type="transmembrane region" description="Helical" evidence="3">
    <location>
        <begin position="353"/>
        <end position="372"/>
    </location>
</feature>
<feature type="transmembrane region" description="Helical" evidence="3">
    <location>
        <begin position="558"/>
        <end position="575"/>
    </location>
</feature>
<protein>
    <submittedName>
        <fullName evidence="5">Na+/H+ antiporter subunit A</fullName>
    </submittedName>
</protein>
<evidence type="ECO:0000256" key="2">
    <source>
        <dbReference type="RuleBase" id="RU000320"/>
    </source>
</evidence>
<dbReference type="GO" id="GO:0016020">
    <property type="term" value="C:membrane"/>
    <property type="evidence" value="ECO:0007669"/>
    <property type="project" value="UniProtKB-SubCell"/>
</dbReference>
<feature type="transmembrane region" description="Helical" evidence="3">
    <location>
        <begin position="170"/>
        <end position="187"/>
    </location>
</feature>
<dbReference type="PANTHER" id="PTHR43373:SF1">
    <property type="entry name" value="NA(+)_H(+) ANTIPORTER SUBUNIT A"/>
    <property type="match status" value="1"/>
</dbReference>
<comment type="subcellular location">
    <subcellularLocation>
        <location evidence="1">Endomembrane system</location>
        <topology evidence="1">Multi-pass membrane protein</topology>
    </subcellularLocation>
    <subcellularLocation>
        <location evidence="2">Membrane</location>
        <topology evidence="2">Multi-pass membrane protein</topology>
    </subcellularLocation>
</comment>
<feature type="transmembrane region" description="Helical" evidence="3">
    <location>
        <begin position="6"/>
        <end position="22"/>
    </location>
</feature>
<evidence type="ECO:0000313" key="6">
    <source>
        <dbReference type="Proteomes" id="UP000502699"/>
    </source>
</evidence>
<keyword evidence="3" id="KW-0472">Membrane</keyword>
<feature type="transmembrane region" description="Helical" evidence="3">
    <location>
        <begin position="320"/>
        <end position="346"/>
    </location>
</feature>
<dbReference type="AlphaFoldDB" id="A0A6G7VB77"/>
<feature type="transmembrane region" description="Helical" evidence="3">
    <location>
        <begin position="378"/>
        <end position="402"/>
    </location>
</feature>
<feature type="transmembrane region" description="Helical" evidence="3">
    <location>
        <begin position="224"/>
        <end position="243"/>
    </location>
</feature>
<feature type="transmembrane region" description="Helical" evidence="3">
    <location>
        <begin position="193"/>
        <end position="212"/>
    </location>
</feature>
<dbReference type="EMBL" id="CP048029">
    <property type="protein sequence ID" value="QIK37271.1"/>
    <property type="molecule type" value="Genomic_DNA"/>
</dbReference>
<feature type="transmembrane region" description="Helical" evidence="3">
    <location>
        <begin position="506"/>
        <end position="526"/>
    </location>
</feature>
<feature type="transmembrane region" description="Helical" evidence="3">
    <location>
        <begin position="255"/>
        <end position="275"/>
    </location>
</feature>
<evidence type="ECO:0000313" key="5">
    <source>
        <dbReference type="EMBL" id="QIK37271.1"/>
    </source>
</evidence>
<dbReference type="PRINTS" id="PR01434">
    <property type="entry name" value="NADHDHGNASE5"/>
</dbReference>
<accession>A0A6G7VB77</accession>
<dbReference type="Proteomes" id="UP000502699">
    <property type="component" value="Chromosome"/>
</dbReference>
<feature type="transmembrane region" description="Helical" evidence="3">
    <location>
        <begin position="622"/>
        <end position="641"/>
    </location>
</feature>
<feature type="transmembrane region" description="Helical" evidence="3">
    <location>
        <begin position="282"/>
        <end position="300"/>
    </location>
</feature>
<feature type="transmembrane region" description="Helical" evidence="3">
    <location>
        <begin position="423"/>
        <end position="443"/>
    </location>
</feature>